<comment type="similarity">
    <text evidence="1">Belongs to the protein disulfide isomerase family.</text>
</comment>
<reference evidence="5" key="2">
    <citation type="submission" date="2015-07" db="EMBL/GenBank/DDBJ databases">
        <title>Contrasting host-pathogen interactions and genome evolution in two generalist and specialist microsporidian pathogens of mosquitoes.</title>
        <authorList>
            <consortium name="The Broad Institute Genomics Platform"/>
            <consortium name="The Broad Institute Genome Sequencing Center for Infectious Disease"/>
            <person name="Cuomo C.A."/>
            <person name="Sanscrainte N.D."/>
            <person name="Goldberg J.M."/>
            <person name="Heiman D."/>
            <person name="Young S."/>
            <person name="Zeng Q."/>
            <person name="Becnel J.J."/>
            <person name="Birren B.W."/>
        </authorList>
    </citation>
    <scope>NUCLEOTIDE SEQUENCE [LARGE SCALE GENOMIC DNA]</scope>
    <source>
        <strain evidence="5">USNM 41457</strain>
    </source>
</reference>
<dbReference type="Pfam" id="PF00085">
    <property type="entry name" value="Thioredoxin"/>
    <property type="match status" value="1"/>
</dbReference>
<dbReference type="FunCoup" id="J8ZQ03">
    <property type="interactions" value="78"/>
</dbReference>
<reference evidence="4 5" key="1">
    <citation type="submission" date="2011-08" db="EMBL/GenBank/DDBJ databases">
        <authorList>
            <person name="Liu Z.J."/>
            <person name="Shi F.L."/>
            <person name="Lu J.Q."/>
            <person name="Li M."/>
            <person name="Wang Z.L."/>
        </authorList>
    </citation>
    <scope>NUCLEOTIDE SEQUENCE [LARGE SCALE GENOMIC DNA]</scope>
    <source>
        <strain evidence="4 5">USNM 41457</strain>
    </source>
</reference>
<evidence type="ECO:0000259" key="3">
    <source>
        <dbReference type="PROSITE" id="PS51352"/>
    </source>
</evidence>
<feature type="region of interest" description="Disordered" evidence="2">
    <location>
        <begin position="132"/>
        <end position="162"/>
    </location>
</feature>
<organism evidence="4 5">
    <name type="scientific">Edhazardia aedis (strain USNM 41457)</name>
    <name type="common">Microsporidian parasite</name>
    <dbReference type="NCBI Taxonomy" id="1003232"/>
    <lineage>
        <taxon>Eukaryota</taxon>
        <taxon>Fungi</taxon>
        <taxon>Fungi incertae sedis</taxon>
        <taxon>Microsporidia</taxon>
        <taxon>Edhazardia</taxon>
    </lineage>
</organism>
<dbReference type="Proteomes" id="UP000003163">
    <property type="component" value="Unassembled WGS sequence"/>
</dbReference>
<dbReference type="InterPro" id="IPR036249">
    <property type="entry name" value="Thioredoxin-like_sf"/>
</dbReference>
<evidence type="ECO:0000256" key="1">
    <source>
        <dbReference type="ARBA" id="ARBA00006347"/>
    </source>
</evidence>
<dbReference type="GO" id="GO:0003756">
    <property type="term" value="F:protein disulfide isomerase activity"/>
    <property type="evidence" value="ECO:0007669"/>
    <property type="project" value="TreeGrafter"/>
</dbReference>
<dbReference type="GO" id="GO:0005783">
    <property type="term" value="C:endoplasmic reticulum"/>
    <property type="evidence" value="ECO:0007669"/>
    <property type="project" value="TreeGrafter"/>
</dbReference>
<accession>J8ZQ03</accession>
<name>J8ZQ03_EDHAE</name>
<feature type="compositionally biased region" description="Basic and acidic residues" evidence="2">
    <location>
        <begin position="132"/>
        <end position="142"/>
    </location>
</feature>
<dbReference type="HOGENOM" id="CLU_036412_0_0_1"/>
<dbReference type="VEuPathDB" id="MicrosporidiaDB:EDEG_00364"/>
<comment type="caution">
    <text evidence="4">The sequence shown here is derived from an EMBL/GenBank/DDBJ whole genome shotgun (WGS) entry which is preliminary data.</text>
</comment>
<feature type="domain" description="Thioredoxin" evidence="3">
    <location>
        <begin position="348"/>
        <end position="495"/>
    </location>
</feature>
<gene>
    <name evidence="4" type="ORF">EDEG_00364</name>
</gene>
<keyword evidence="5" id="KW-1185">Reference proteome</keyword>
<dbReference type="EMBL" id="AFBI03000004">
    <property type="protein sequence ID" value="EJW01773.1"/>
    <property type="molecule type" value="Genomic_DNA"/>
</dbReference>
<sequence>MSSYKKQVECINMLLFILSASALIIKSKERLSFELPNINFQTDNTIDADIVVEESSRKIKLSKMDEQTLPLVVNLLETYKAPPKNMRNIVDEIGKIPATSDEELLKSGAISFAIVFIDNLLKINSLEDETQDKPELNAKENTDNQNKNSNSKNIKNIKPEDLKIDPASPASLKLYISSDKDVAQSLGIPFPGIYGFNANDKVEYKMNFMSIHQAISTIMCPIFSDMKVETLKIYDDTKLPRFFLFYDAELKMQNKDSGAEKIDENKESKSFNINSQNFLINRKPFYDIALKYKNKVKIGLVPYNREKSPLGSFNISENNLPALISVHNNKKYRESDLTPERLNNFLEDFVNGKVQNFLMSSDEPTDNETRDVKEITRNSYSKYFVLPDDYKSKNDDIENTNNVLPTFDALVVFSSPSCRFCITLKPELVKLAQSAKKNCPDKVIVANVDATKNDFPEIDIKGYPTITLISGGKIFYYEGNRSIEDMAKFIKTQGLWGVDVFTGECEKEQIENEKIKDVPVEPKNEDNAENLKEKIKDEKTQGEEIKETRDEL</sequence>
<feature type="region of interest" description="Disordered" evidence="2">
    <location>
        <begin position="512"/>
        <end position="552"/>
    </location>
</feature>
<evidence type="ECO:0000313" key="4">
    <source>
        <dbReference type="EMBL" id="EJW01773.1"/>
    </source>
</evidence>
<dbReference type="GO" id="GO:0006457">
    <property type="term" value="P:protein folding"/>
    <property type="evidence" value="ECO:0007669"/>
    <property type="project" value="TreeGrafter"/>
</dbReference>
<proteinExistence type="inferred from homology"/>
<dbReference type="SUPFAM" id="SSF52833">
    <property type="entry name" value="Thioredoxin-like"/>
    <property type="match status" value="2"/>
</dbReference>
<protein>
    <recommendedName>
        <fullName evidence="3">Thioredoxin domain-containing protein</fullName>
    </recommendedName>
</protein>
<dbReference type="OrthoDB" id="427280at2759"/>
<dbReference type="Pfam" id="PF13848">
    <property type="entry name" value="Thioredoxin_6"/>
    <property type="match status" value="1"/>
</dbReference>
<dbReference type="Gene3D" id="3.40.30.10">
    <property type="entry name" value="Glutaredoxin"/>
    <property type="match status" value="2"/>
</dbReference>
<dbReference type="InParanoid" id="J8ZQ03"/>
<dbReference type="PROSITE" id="PS51352">
    <property type="entry name" value="THIOREDOXIN_2"/>
    <property type="match status" value="1"/>
</dbReference>
<feature type="compositionally biased region" description="Low complexity" evidence="2">
    <location>
        <begin position="146"/>
        <end position="156"/>
    </location>
</feature>
<evidence type="ECO:0000313" key="5">
    <source>
        <dbReference type="Proteomes" id="UP000003163"/>
    </source>
</evidence>
<dbReference type="STRING" id="1003232.J8ZQ03"/>
<dbReference type="PANTHER" id="PTHR18929">
    <property type="entry name" value="PROTEIN DISULFIDE ISOMERASE"/>
    <property type="match status" value="1"/>
</dbReference>
<dbReference type="OMA" id="GTTHNDF"/>
<evidence type="ECO:0000256" key="2">
    <source>
        <dbReference type="SAM" id="MobiDB-lite"/>
    </source>
</evidence>
<dbReference type="CDD" id="cd02961">
    <property type="entry name" value="PDI_a_family"/>
    <property type="match status" value="1"/>
</dbReference>
<dbReference type="InterPro" id="IPR013766">
    <property type="entry name" value="Thioredoxin_domain"/>
</dbReference>
<dbReference type="AlphaFoldDB" id="J8ZQ03"/>
<dbReference type="GO" id="GO:0034976">
    <property type="term" value="P:response to endoplasmic reticulum stress"/>
    <property type="evidence" value="ECO:0007669"/>
    <property type="project" value="TreeGrafter"/>
</dbReference>